<evidence type="ECO:0000313" key="1">
    <source>
        <dbReference type="EMBL" id="GBP26566.1"/>
    </source>
</evidence>
<reference evidence="1 2" key="1">
    <citation type="journal article" date="2019" name="Commun. Biol.">
        <title>The bagworm genome reveals a unique fibroin gene that provides high tensile strength.</title>
        <authorList>
            <person name="Kono N."/>
            <person name="Nakamura H."/>
            <person name="Ohtoshi R."/>
            <person name="Tomita M."/>
            <person name="Numata K."/>
            <person name="Arakawa K."/>
        </authorList>
    </citation>
    <scope>NUCLEOTIDE SEQUENCE [LARGE SCALE GENOMIC DNA]</scope>
</reference>
<organism evidence="1 2">
    <name type="scientific">Eumeta variegata</name>
    <name type="common">Bagworm moth</name>
    <name type="synonym">Eumeta japonica</name>
    <dbReference type="NCBI Taxonomy" id="151549"/>
    <lineage>
        <taxon>Eukaryota</taxon>
        <taxon>Metazoa</taxon>
        <taxon>Ecdysozoa</taxon>
        <taxon>Arthropoda</taxon>
        <taxon>Hexapoda</taxon>
        <taxon>Insecta</taxon>
        <taxon>Pterygota</taxon>
        <taxon>Neoptera</taxon>
        <taxon>Endopterygota</taxon>
        <taxon>Lepidoptera</taxon>
        <taxon>Glossata</taxon>
        <taxon>Ditrysia</taxon>
        <taxon>Tineoidea</taxon>
        <taxon>Psychidae</taxon>
        <taxon>Oiketicinae</taxon>
        <taxon>Eumeta</taxon>
    </lineage>
</organism>
<dbReference type="OrthoDB" id="445826at2759"/>
<proteinExistence type="predicted"/>
<gene>
    <name evidence="1" type="ORF">EVAR_86069_1</name>
</gene>
<dbReference type="Proteomes" id="UP000299102">
    <property type="component" value="Unassembled WGS sequence"/>
</dbReference>
<sequence>MSDQEKYLGLILDKGLSWDKHIDHIKSKITPITGTGLAGALCPHRRRCRLLTRHRSLRALERARAIVAHVFI</sequence>
<protein>
    <submittedName>
        <fullName evidence="1">Uncharacterized protein</fullName>
    </submittedName>
</protein>
<keyword evidence="2" id="KW-1185">Reference proteome</keyword>
<dbReference type="EMBL" id="BGZK01000181">
    <property type="protein sequence ID" value="GBP26566.1"/>
    <property type="molecule type" value="Genomic_DNA"/>
</dbReference>
<name>A0A4C1UKS2_EUMVA</name>
<evidence type="ECO:0000313" key="2">
    <source>
        <dbReference type="Proteomes" id="UP000299102"/>
    </source>
</evidence>
<comment type="caution">
    <text evidence="1">The sequence shown here is derived from an EMBL/GenBank/DDBJ whole genome shotgun (WGS) entry which is preliminary data.</text>
</comment>
<dbReference type="AlphaFoldDB" id="A0A4C1UKS2"/>
<accession>A0A4C1UKS2</accession>